<dbReference type="EMBL" id="CACTIH010001936">
    <property type="protein sequence ID" value="CAA2969303.1"/>
    <property type="molecule type" value="Genomic_DNA"/>
</dbReference>
<dbReference type="AlphaFoldDB" id="A0A8S0QTI4"/>
<name>A0A8S0QTI4_OLEEU</name>
<keyword evidence="2" id="KW-1185">Reference proteome</keyword>
<comment type="caution">
    <text evidence="1">The sequence shown here is derived from an EMBL/GenBank/DDBJ whole genome shotgun (WGS) entry which is preliminary data.</text>
</comment>
<organism evidence="1 2">
    <name type="scientific">Olea europaea subsp. europaea</name>
    <dbReference type="NCBI Taxonomy" id="158383"/>
    <lineage>
        <taxon>Eukaryota</taxon>
        <taxon>Viridiplantae</taxon>
        <taxon>Streptophyta</taxon>
        <taxon>Embryophyta</taxon>
        <taxon>Tracheophyta</taxon>
        <taxon>Spermatophyta</taxon>
        <taxon>Magnoliopsida</taxon>
        <taxon>eudicotyledons</taxon>
        <taxon>Gunneridae</taxon>
        <taxon>Pentapetalae</taxon>
        <taxon>asterids</taxon>
        <taxon>lamiids</taxon>
        <taxon>Lamiales</taxon>
        <taxon>Oleaceae</taxon>
        <taxon>Oleeae</taxon>
        <taxon>Olea</taxon>
    </lineage>
</organism>
<proteinExistence type="predicted"/>
<evidence type="ECO:0000313" key="1">
    <source>
        <dbReference type="EMBL" id="CAA2969303.1"/>
    </source>
</evidence>
<gene>
    <name evidence="1" type="ORF">OLEA9_A108001</name>
</gene>
<evidence type="ECO:0000313" key="2">
    <source>
        <dbReference type="Proteomes" id="UP000594638"/>
    </source>
</evidence>
<protein>
    <submittedName>
        <fullName evidence="1">Uncharacterized protein</fullName>
    </submittedName>
</protein>
<feature type="non-terminal residue" evidence="1">
    <location>
        <position position="1"/>
    </location>
</feature>
<reference evidence="1 2" key="1">
    <citation type="submission" date="2019-12" db="EMBL/GenBank/DDBJ databases">
        <authorList>
            <person name="Alioto T."/>
            <person name="Alioto T."/>
            <person name="Gomez Garrido J."/>
        </authorList>
    </citation>
    <scope>NUCLEOTIDE SEQUENCE [LARGE SCALE GENOMIC DNA]</scope>
</reference>
<sequence length="54" mass="6136">EKHYLNAREGEAVWVGGNFLGLDGVLYGGGGDGVCVVAILRWRLWWWILQFGWD</sequence>
<dbReference type="Proteomes" id="UP000594638">
    <property type="component" value="Unassembled WGS sequence"/>
</dbReference>
<accession>A0A8S0QTI4</accession>
<dbReference type="Gramene" id="OE9A108001T1">
    <property type="protein sequence ID" value="OE9A108001C1"/>
    <property type="gene ID" value="OE9A108001"/>
</dbReference>